<keyword evidence="1" id="KW-0804">Transcription</keyword>
<dbReference type="InterPro" id="IPR036735">
    <property type="entry name" value="NGN_dom_sf"/>
</dbReference>
<dbReference type="Pfam" id="PF02357">
    <property type="entry name" value="NusG"/>
    <property type="match status" value="1"/>
</dbReference>
<dbReference type="Proteomes" id="UP000812961">
    <property type="component" value="Unassembled WGS sequence"/>
</dbReference>
<dbReference type="EMBL" id="JAICCF010000004">
    <property type="protein sequence ID" value="MBW8687226.1"/>
    <property type="molecule type" value="Genomic_DNA"/>
</dbReference>
<dbReference type="RefSeq" id="WP_220252805.1">
    <property type="nucleotide sequence ID" value="NZ_JAICCF010000004.1"/>
</dbReference>
<gene>
    <name evidence="3" type="ORF">K1Y79_23005</name>
</gene>
<accession>A0ABS7GIT5</accession>
<sequence length="85" mass="10232">MSHFVSAWYLLYTRPCYEKKIAERLDDLETTYLLPLRKVLTNYKIEKHMHYEPVFSSYIFVHLNSIQQYFDCPGVNGVLCFVKFE</sequence>
<evidence type="ECO:0000313" key="3">
    <source>
        <dbReference type="EMBL" id="MBW8687226.1"/>
    </source>
</evidence>
<organism evidence="3 4">
    <name type="scientific">Chitinophaga rhizophila</name>
    <dbReference type="NCBI Taxonomy" id="2866212"/>
    <lineage>
        <taxon>Bacteria</taxon>
        <taxon>Pseudomonadati</taxon>
        <taxon>Bacteroidota</taxon>
        <taxon>Chitinophagia</taxon>
        <taxon>Chitinophagales</taxon>
        <taxon>Chitinophagaceae</taxon>
        <taxon>Chitinophaga</taxon>
    </lineage>
</organism>
<keyword evidence="4" id="KW-1185">Reference proteome</keyword>
<evidence type="ECO:0000259" key="2">
    <source>
        <dbReference type="Pfam" id="PF02357"/>
    </source>
</evidence>
<dbReference type="SUPFAM" id="SSF82679">
    <property type="entry name" value="N-utilization substance G protein NusG, N-terminal domain"/>
    <property type="match status" value="1"/>
</dbReference>
<name>A0ABS7GIT5_9BACT</name>
<dbReference type="Gene3D" id="3.30.70.940">
    <property type="entry name" value="NusG, N-terminal domain"/>
    <property type="match status" value="1"/>
</dbReference>
<feature type="domain" description="NusG-like N-terminal" evidence="2">
    <location>
        <begin position="7"/>
        <end position="82"/>
    </location>
</feature>
<reference evidence="3 4" key="1">
    <citation type="submission" date="2021-08" db="EMBL/GenBank/DDBJ databases">
        <title>The genome sequence of Chitinophaga sp. B61.</title>
        <authorList>
            <person name="Zhang X."/>
        </authorList>
    </citation>
    <scope>NUCLEOTIDE SEQUENCE [LARGE SCALE GENOMIC DNA]</scope>
    <source>
        <strain evidence="3 4">B61</strain>
    </source>
</reference>
<evidence type="ECO:0000313" key="4">
    <source>
        <dbReference type="Proteomes" id="UP000812961"/>
    </source>
</evidence>
<evidence type="ECO:0000256" key="1">
    <source>
        <dbReference type="ARBA" id="ARBA00023163"/>
    </source>
</evidence>
<dbReference type="InterPro" id="IPR006645">
    <property type="entry name" value="NGN-like_dom"/>
</dbReference>
<protein>
    <recommendedName>
        <fullName evidence="2">NusG-like N-terminal domain-containing protein</fullName>
    </recommendedName>
</protein>
<comment type="caution">
    <text evidence="3">The sequence shown here is derived from an EMBL/GenBank/DDBJ whole genome shotgun (WGS) entry which is preliminary data.</text>
</comment>
<proteinExistence type="predicted"/>